<gene>
    <name evidence="3" type="ORF">POF50_029785</name>
</gene>
<dbReference type="EMBL" id="JABXJJ020000046">
    <property type="protein sequence ID" value="MDI5973485.1"/>
    <property type="molecule type" value="Genomic_DNA"/>
</dbReference>
<dbReference type="GO" id="GO:0032259">
    <property type="term" value="P:methylation"/>
    <property type="evidence" value="ECO:0007669"/>
    <property type="project" value="UniProtKB-KW"/>
</dbReference>
<dbReference type="GO" id="GO:0008168">
    <property type="term" value="F:methyltransferase activity"/>
    <property type="evidence" value="ECO:0007669"/>
    <property type="project" value="UniProtKB-KW"/>
</dbReference>
<dbReference type="Pfam" id="PF13649">
    <property type="entry name" value="Methyltransf_25"/>
    <property type="match status" value="1"/>
</dbReference>
<sequence>MDDNVERSDPVAALEGQVWALAAVVATLRETGTGSLAEALAADPVRTAVLEAAGVVRRDGEKVIAASVLRLGPAAANVASARLSSMRQAVAAAGGEAVPGWDAQSDDVLVDQGRASAGTGHALATRVVPALPGLADRLALPGSRVLDIGTGTAALALALAQDLPHVHVTGIDHLERAVRLARRELDTAGPGPADRVEVRHQDAVDLRERDLYDLVWLPAPFLSRDVLDACLPHVAAALTAGGWLVAGTNAAPREPLLAAVAEWTAARNGGSALTSHRMSRALGDLGFQDLRRIPTVPGGPVLVAGRRPDRAASASHHADER</sequence>
<accession>A0AA90KIP9</accession>
<reference evidence="3" key="1">
    <citation type="submission" date="2023-05" db="EMBL/GenBank/DDBJ databases">
        <title>Streptantibioticus silvisoli sp. nov., acidotolerant actinomycetes 1 from pine litter.</title>
        <authorList>
            <person name="Swiecimska M."/>
            <person name="Golinska P."/>
            <person name="Sangal V."/>
            <person name="Wachnowicz B."/>
            <person name="Goodfellow M."/>
        </authorList>
    </citation>
    <scope>NUCLEOTIDE SEQUENCE</scope>
    <source>
        <strain evidence="3">SL13</strain>
    </source>
</reference>
<dbReference type="InterPro" id="IPR029063">
    <property type="entry name" value="SAM-dependent_MTases_sf"/>
</dbReference>
<dbReference type="SUPFAM" id="SSF53335">
    <property type="entry name" value="S-adenosyl-L-methionine-dependent methyltransferases"/>
    <property type="match status" value="1"/>
</dbReference>
<comment type="caution">
    <text evidence="3">The sequence shown here is derived from an EMBL/GenBank/DDBJ whole genome shotgun (WGS) entry which is preliminary data.</text>
</comment>
<dbReference type="CDD" id="cd02440">
    <property type="entry name" value="AdoMet_MTases"/>
    <property type="match status" value="1"/>
</dbReference>
<protein>
    <submittedName>
        <fullName evidence="3">Class I SAM-dependent methyltransferase</fullName>
        <ecNumber evidence="3">2.1.-.-</ecNumber>
    </submittedName>
</protein>
<evidence type="ECO:0000256" key="1">
    <source>
        <dbReference type="SAM" id="MobiDB-lite"/>
    </source>
</evidence>
<feature type="domain" description="Methyltransferase" evidence="2">
    <location>
        <begin position="145"/>
        <end position="242"/>
    </location>
</feature>
<keyword evidence="3" id="KW-0489">Methyltransferase</keyword>
<evidence type="ECO:0000259" key="2">
    <source>
        <dbReference type="Pfam" id="PF13649"/>
    </source>
</evidence>
<dbReference type="AlphaFoldDB" id="A0AA90KIP9"/>
<proteinExistence type="predicted"/>
<keyword evidence="3" id="KW-0808">Transferase</keyword>
<dbReference type="Gene3D" id="3.40.50.150">
    <property type="entry name" value="Vaccinia Virus protein VP39"/>
    <property type="match status" value="1"/>
</dbReference>
<name>A0AA90KIP9_9ACTN</name>
<dbReference type="PANTHER" id="PTHR18895:SF74">
    <property type="entry name" value="MTRF1L RELEASE FACTOR GLUTAMINE METHYLTRANSFERASE"/>
    <property type="match status" value="1"/>
</dbReference>
<dbReference type="EC" id="2.1.-.-" evidence="3"/>
<dbReference type="RefSeq" id="WP_271312147.1">
    <property type="nucleotide sequence ID" value="NZ_JABXJJ020000046.1"/>
</dbReference>
<evidence type="ECO:0000313" key="3">
    <source>
        <dbReference type="EMBL" id="MDI5973485.1"/>
    </source>
</evidence>
<dbReference type="InterPro" id="IPR041698">
    <property type="entry name" value="Methyltransf_25"/>
</dbReference>
<organism evidence="3">
    <name type="scientific">Streptantibioticus silvisoli</name>
    <dbReference type="NCBI Taxonomy" id="2705255"/>
    <lineage>
        <taxon>Bacteria</taxon>
        <taxon>Bacillati</taxon>
        <taxon>Actinomycetota</taxon>
        <taxon>Actinomycetes</taxon>
        <taxon>Kitasatosporales</taxon>
        <taxon>Streptomycetaceae</taxon>
        <taxon>Streptantibioticus</taxon>
    </lineage>
</organism>
<dbReference type="PANTHER" id="PTHR18895">
    <property type="entry name" value="HEMK METHYLTRANSFERASE"/>
    <property type="match status" value="1"/>
</dbReference>
<feature type="region of interest" description="Disordered" evidence="1">
    <location>
        <begin position="298"/>
        <end position="321"/>
    </location>
</feature>
<dbReference type="InterPro" id="IPR050320">
    <property type="entry name" value="N5-glutamine_MTase"/>
</dbReference>
<feature type="compositionally biased region" description="Basic and acidic residues" evidence="1">
    <location>
        <begin position="306"/>
        <end position="321"/>
    </location>
</feature>